<name>A0A0R0CCB7_9GAMM</name>
<dbReference type="Proteomes" id="UP000051863">
    <property type="component" value="Unassembled WGS sequence"/>
</dbReference>
<dbReference type="AlphaFoldDB" id="A0A0R0CCB7"/>
<dbReference type="EMBL" id="LDJJ01000066">
    <property type="protein sequence ID" value="KRG64154.1"/>
    <property type="molecule type" value="Genomic_DNA"/>
</dbReference>
<accession>A0A0R0CCB7</accession>
<evidence type="ECO:0000313" key="2">
    <source>
        <dbReference type="Proteomes" id="UP000051863"/>
    </source>
</evidence>
<evidence type="ECO:0000313" key="1">
    <source>
        <dbReference type="EMBL" id="KRG64154.1"/>
    </source>
</evidence>
<dbReference type="PATRIC" id="fig|405446.3.peg.3250"/>
<proteinExistence type="predicted"/>
<protein>
    <submittedName>
        <fullName evidence="1">Uncharacterized protein</fullName>
    </submittedName>
</protein>
<keyword evidence="2" id="KW-1185">Reference proteome</keyword>
<comment type="caution">
    <text evidence="1">The sequence shown here is derived from an EMBL/GenBank/DDBJ whole genome shotgun (WGS) entry which is preliminary data.</text>
</comment>
<gene>
    <name evidence="1" type="ORF">ABB27_16820</name>
</gene>
<organism evidence="1 2">
    <name type="scientific">Stenotrophomonas terrae</name>
    <dbReference type="NCBI Taxonomy" id="405446"/>
    <lineage>
        <taxon>Bacteria</taxon>
        <taxon>Pseudomonadati</taxon>
        <taxon>Pseudomonadota</taxon>
        <taxon>Gammaproteobacteria</taxon>
        <taxon>Lysobacterales</taxon>
        <taxon>Lysobacteraceae</taxon>
        <taxon>Stenotrophomonas</taxon>
    </lineage>
</organism>
<sequence length="172" mass="18889">MKDGGPIDLAQVAKTAKQMRTNSGVPPDVSTGNIFFTAPGREGLQLHCVSVTTGRILCEIIKPFTTQFSSADKLLEQAEYDAFNKQLRPAFFFDDIQAFHRHHLDLLTAFFASYSAGDARVTASFDVCMLDKKTGAGMFWHVAEPPKQLAYIHLSEDESDAGPGYPTLGAWT</sequence>
<reference evidence="1 2" key="1">
    <citation type="submission" date="2015-05" db="EMBL/GenBank/DDBJ databases">
        <title>Genome sequencing and analysis of members of genus Stenotrophomonas.</title>
        <authorList>
            <person name="Patil P.P."/>
            <person name="Midha S."/>
            <person name="Patil P.B."/>
        </authorList>
    </citation>
    <scope>NUCLEOTIDE SEQUENCE [LARGE SCALE GENOMIC DNA]</scope>
    <source>
        <strain evidence="1 2">DSM 18941</strain>
    </source>
</reference>